<evidence type="ECO:0000313" key="9">
    <source>
        <dbReference type="Proteomes" id="UP000199328"/>
    </source>
</evidence>
<dbReference type="Pfam" id="PF00005">
    <property type="entry name" value="ABC_tran"/>
    <property type="match status" value="1"/>
</dbReference>
<keyword evidence="4 8" id="KW-0067">ATP-binding</keyword>
<evidence type="ECO:0000256" key="6">
    <source>
        <dbReference type="SAM" id="MobiDB-lite"/>
    </source>
</evidence>
<evidence type="ECO:0000259" key="7">
    <source>
        <dbReference type="PROSITE" id="PS50893"/>
    </source>
</evidence>
<dbReference type="GO" id="GO:0016887">
    <property type="term" value="F:ATP hydrolysis activity"/>
    <property type="evidence" value="ECO:0007669"/>
    <property type="project" value="InterPro"/>
</dbReference>
<dbReference type="InterPro" id="IPR003439">
    <property type="entry name" value="ABC_transporter-like_ATP-bd"/>
</dbReference>
<keyword evidence="5" id="KW-0029">Amino-acid transport</keyword>
<evidence type="ECO:0000256" key="2">
    <source>
        <dbReference type="ARBA" id="ARBA00022448"/>
    </source>
</evidence>
<evidence type="ECO:0000313" key="8">
    <source>
        <dbReference type="EMBL" id="SDK31881.1"/>
    </source>
</evidence>
<feature type="compositionally biased region" description="Pro residues" evidence="6">
    <location>
        <begin position="242"/>
        <end position="258"/>
    </location>
</feature>
<evidence type="ECO:0000256" key="5">
    <source>
        <dbReference type="ARBA" id="ARBA00022970"/>
    </source>
</evidence>
<dbReference type="PROSITE" id="PS50893">
    <property type="entry name" value="ABC_TRANSPORTER_2"/>
    <property type="match status" value="1"/>
</dbReference>
<feature type="region of interest" description="Disordered" evidence="6">
    <location>
        <begin position="234"/>
        <end position="338"/>
    </location>
</feature>
<dbReference type="CDD" id="cd03224">
    <property type="entry name" value="ABC_TM1139_LivF_branched"/>
    <property type="match status" value="1"/>
</dbReference>
<accession>A0A1G9AX20</accession>
<comment type="similarity">
    <text evidence="1">Belongs to the ABC transporter superfamily.</text>
</comment>
<sequence>MLKVRALSVSYGQHRALEEVSAGLDAGEIVVILGANGAGKSTLLKAIAGICEGRVSGEILMDGIDITGMEPHEIVAQGIALVPEGRGIFPQLTVQENLALGAHTAHARDEAAGNLERVYALFPKLRERRRQVVRTMSGGEQQMVAIGRAMMSHPRILMLDEPSLGLSPILCKELFQSLKAVRDSGIGILLVEQNARQSLAIADRGYLLENGHIVHHDSAEALARDPAVQRAYLGSGGRAAPAAPPRAPASAPPAPAPASPLAAPAAPPRRPAGPSPPEIAAAALAKVTSPPPPKPAPAAATPVQAPPPRPAPAPAPQLPPCPSTAPAPPAARRSKADEMLGLSIAELVARAERKSAASTSPRNGPSRPAAPAPRPSAPTLTPTPMPDLSASGADRLRAALAEIEQAARRAEAYRPGFGRKS</sequence>
<organism evidence="8 9">
    <name type="scientific">Meinhardsimonia xiamenensis</name>
    <dbReference type="NCBI Taxonomy" id="990712"/>
    <lineage>
        <taxon>Bacteria</taxon>
        <taxon>Pseudomonadati</taxon>
        <taxon>Pseudomonadota</taxon>
        <taxon>Alphaproteobacteria</taxon>
        <taxon>Rhodobacterales</taxon>
        <taxon>Paracoccaceae</taxon>
        <taxon>Meinhardsimonia</taxon>
    </lineage>
</organism>
<dbReference type="SMART" id="SM00382">
    <property type="entry name" value="AAA"/>
    <property type="match status" value="1"/>
</dbReference>
<dbReference type="InterPro" id="IPR003593">
    <property type="entry name" value="AAA+_ATPase"/>
</dbReference>
<dbReference type="Proteomes" id="UP000199328">
    <property type="component" value="Unassembled WGS sequence"/>
</dbReference>
<protein>
    <submittedName>
        <fullName evidence="8">Branched-chain amino acid transport system ATP-binding protein</fullName>
    </submittedName>
</protein>
<reference evidence="9" key="1">
    <citation type="submission" date="2016-10" db="EMBL/GenBank/DDBJ databases">
        <authorList>
            <person name="Varghese N."/>
            <person name="Submissions S."/>
        </authorList>
    </citation>
    <scope>NUCLEOTIDE SEQUENCE [LARGE SCALE GENOMIC DNA]</scope>
    <source>
        <strain evidence="9">CGMCC 1.10789</strain>
    </source>
</reference>
<feature type="domain" description="ABC transporter" evidence="7">
    <location>
        <begin position="2"/>
        <end position="235"/>
    </location>
</feature>
<dbReference type="PANTHER" id="PTHR43820">
    <property type="entry name" value="HIGH-AFFINITY BRANCHED-CHAIN AMINO ACID TRANSPORT ATP-BINDING PROTEIN LIVF"/>
    <property type="match status" value="1"/>
</dbReference>
<evidence type="ECO:0000256" key="4">
    <source>
        <dbReference type="ARBA" id="ARBA00022840"/>
    </source>
</evidence>
<dbReference type="GO" id="GO:0015807">
    <property type="term" value="P:L-amino acid transport"/>
    <property type="evidence" value="ECO:0007669"/>
    <property type="project" value="TreeGrafter"/>
</dbReference>
<dbReference type="PROSITE" id="PS00211">
    <property type="entry name" value="ABC_TRANSPORTER_1"/>
    <property type="match status" value="1"/>
</dbReference>
<dbReference type="OrthoDB" id="9806149at2"/>
<dbReference type="EMBL" id="FNFV01000002">
    <property type="protein sequence ID" value="SDK31881.1"/>
    <property type="molecule type" value="Genomic_DNA"/>
</dbReference>
<proteinExistence type="inferred from homology"/>
<evidence type="ECO:0000256" key="1">
    <source>
        <dbReference type="ARBA" id="ARBA00005417"/>
    </source>
</evidence>
<feature type="compositionally biased region" description="Pro residues" evidence="6">
    <location>
        <begin position="265"/>
        <end position="277"/>
    </location>
</feature>
<dbReference type="InterPro" id="IPR027417">
    <property type="entry name" value="P-loop_NTPase"/>
</dbReference>
<dbReference type="InterPro" id="IPR052156">
    <property type="entry name" value="BCAA_Transport_ATP-bd_LivF"/>
</dbReference>
<dbReference type="GO" id="GO:0015658">
    <property type="term" value="F:branched-chain amino acid transmembrane transporter activity"/>
    <property type="evidence" value="ECO:0007669"/>
    <property type="project" value="TreeGrafter"/>
</dbReference>
<dbReference type="SUPFAM" id="SSF52540">
    <property type="entry name" value="P-loop containing nucleoside triphosphate hydrolases"/>
    <property type="match status" value="1"/>
</dbReference>
<gene>
    <name evidence="8" type="ORF">SAMN05216257_102311</name>
</gene>
<dbReference type="RefSeq" id="WP_092498985.1">
    <property type="nucleotide sequence ID" value="NZ_FNFV01000002.1"/>
</dbReference>
<dbReference type="GO" id="GO:0005524">
    <property type="term" value="F:ATP binding"/>
    <property type="evidence" value="ECO:0007669"/>
    <property type="project" value="UniProtKB-KW"/>
</dbReference>
<feature type="region of interest" description="Disordered" evidence="6">
    <location>
        <begin position="351"/>
        <end position="396"/>
    </location>
</feature>
<dbReference type="PANTHER" id="PTHR43820:SF4">
    <property type="entry name" value="HIGH-AFFINITY BRANCHED-CHAIN AMINO ACID TRANSPORT ATP-BINDING PROTEIN LIVF"/>
    <property type="match status" value="1"/>
</dbReference>
<dbReference type="Gene3D" id="3.40.50.300">
    <property type="entry name" value="P-loop containing nucleotide triphosphate hydrolases"/>
    <property type="match status" value="1"/>
</dbReference>
<feature type="compositionally biased region" description="Pro residues" evidence="6">
    <location>
        <begin position="368"/>
        <end position="385"/>
    </location>
</feature>
<dbReference type="STRING" id="990712.SAMN05216257_102311"/>
<name>A0A1G9AX20_9RHOB</name>
<keyword evidence="9" id="KW-1185">Reference proteome</keyword>
<evidence type="ECO:0000256" key="3">
    <source>
        <dbReference type="ARBA" id="ARBA00022741"/>
    </source>
</evidence>
<dbReference type="InterPro" id="IPR017871">
    <property type="entry name" value="ABC_transporter-like_CS"/>
</dbReference>
<dbReference type="PRINTS" id="PR01217">
    <property type="entry name" value="PRICHEXTENSN"/>
</dbReference>
<keyword evidence="3" id="KW-0547">Nucleotide-binding</keyword>
<feature type="compositionally biased region" description="Pro residues" evidence="6">
    <location>
        <begin position="304"/>
        <end position="329"/>
    </location>
</feature>
<dbReference type="AlphaFoldDB" id="A0A1G9AX20"/>
<keyword evidence="2" id="KW-0813">Transport</keyword>